<evidence type="ECO:0000256" key="1">
    <source>
        <dbReference type="SAM" id="MobiDB-lite"/>
    </source>
</evidence>
<feature type="chain" id="PRO_5003599995" evidence="2">
    <location>
        <begin position="27"/>
        <end position="194"/>
    </location>
</feature>
<keyword evidence="4" id="KW-1185">Reference proteome</keyword>
<dbReference type="HOGENOM" id="CLU_121935_0_0_11"/>
<dbReference type="EMBL" id="CM001439">
    <property type="protein sequence ID" value="EHR48672.1"/>
    <property type="molecule type" value="Genomic_DNA"/>
</dbReference>
<feature type="compositionally biased region" description="Low complexity" evidence="1">
    <location>
        <begin position="51"/>
        <end position="63"/>
    </location>
</feature>
<organism evidence="3 4">
    <name type="scientific">Saccharomonospora marina XMU15</name>
    <dbReference type="NCBI Taxonomy" id="882083"/>
    <lineage>
        <taxon>Bacteria</taxon>
        <taxon>Bacillati</taxon>
        <taxon>Actinomycetota</taxon>
        <taxon>Actinomycetes</taxon>
        <taxon>Pseudonocardiales</taxon>
        <taxon>Pseudonocardiaceae</taxon>
        <taxon>Saccharomonospora</taxon>
    </lineage>
</organism>
<dbReference type="RefSeq" id="WP_009152063.1">
    <property type="nucleotide sequence ID" value="NZ_CM001439.1"/>
</dbReference>
<feature type="signal peptide" evidence="2">
    <location>
        <begin position="1"/>
        <end position="26"/>
    </location>
</feature>
<reference evidence="3 4" key="1">
    <citation type="journal article" date="2012" name="Stand. Genomic Sci.">
        <title>Genome sequence of the ocean sediment bacterium Saccharomonospora marina type strain (XMU15(T)).</title>
        <authorList>
            <person name="Klenk H.P."/>
            <person name="Lu M."/>
            <person name="Lucas S."/>
            <person name="Lapidus A."/>
            <person name="Copeland A."/>
            <person name="Pitluck S."/>
            <person name="Goodwin L.A."/>
            <person name="Han C."/>
            <person name="Tapia R."/>
            <person name="Brambilla E.M."/>
            <person name="Potter G."/>
            <person name="Land M."/>
            <person name="Ivanova N."/>
            <person name="Rohde M."/>
            <person name="Goker M."/>
            <person name="Detter J.C."/>
            <person name="Li W.J."/>
            <person name="Kyrpides N.C."/>
            <person name="Woyke T."/>
        </authorList>
    </citation>
    <scope>NUCLEOTIDE SEQUENCE [LARGE SCALE GENOMIC DNA]</scope>
    <source>
        <strain evidence="3 4">XMU15</strain>
    </source>
</reference>
<dbReference type="eggNOG" id="ENOG502ZK2U">
    <property type="taxonomic scope" value="Bacteria"/>
</dbReference>
<evidence type="ECO:0000256" key="2">
    <source>
        <dbReference type="SAM" id="SignalP"/>
    </source>
</evidence>
<sequence length="194" mass="20055">MAFVMRRSAAVPLLVAVFGLAGCTDAESGLASPEDSRPAARTSVGSMVPTSDSSGSASSGIDSVDPCSLLTDSEVAAFGKYQEPNARQVGTARGCDWNAVRENAQQKLPLISFSVRDNVGVDGVVDLGTGLQRGEMDSGREVVRTTTTDHGCLIAMAVGEGARVDVVVDGVEPDQACDIASRIAEIIDPKLPMG</sequence>
<dbReference type="Pfam" id="PF12079">
    <property type="entry name" value="DUF3558"/>
    <property type="match status" value="1"/>
</dbReference>
<dbReference type="STRING" id="882083.SacmaDRAFT_0365"/>
<evidence type="ECO:0000313" key="3">
    <source>
        <dbReference type="EMBL" id="EHR48672.1"/>
    </source>
</evidence>
<protein>
    <submittedName>
        <fullName evidence="3">Putative NAD/FAD-binding protein</fullName>
    </submittedName>
</protein>
<dbReference type="InterPro" id="IPR024520">
    <property type="entry name" value="DUF3558"/>
</dbReference>
<evidence type="ECO:0000313" key="4">
    <source>
        <dbReference type="Proteomes" id="UP000004926"/>
    </source>
</evidence>
<dbReference type="Proteomes" id="UP000004926">
    <property type="component" value="Chromosome"/>
</dbReference>
<accession>H5X276</accession>
<dbReference type="PROSITE" id="PS51257">
    <property type="entry name" value="PROKAR_LIPOPROTEIN"/>
    <property type="match status" value="1"/>
</dbReference>
<feature type="region of interest" description="Disordered" evidence="1">
    <location>
        <begin position="28"/>
        <end position="63"/>
    </location>
</feature>
<gene>
    <name evidence="3" type="ORF">SacmaDRAFT_0365</name>
</gene>
<keyword evidence="2" id="KW-0732">Signal</keyword>
<proteinExistence type="predicted"/>
<dbReference type="OrthoDB" id="3557320at2"/>
<dbReference type="AlphaFoldDB" id="H5X276"/>
<name>H5X276_9PSEU</name>